<dbReference type="InterPro" id="IPR050765">
    <property type="entry name" value="Riboflavin_Biosynth_HTPR"/>
</dbReference>
<dbReference type="GO" id="GO:0008835">
    <property type="term" value="F:diaminohydroxyphosphoribosylaminopyrimidine deaminase activity"/>
    <property type="evidence" value="ECO:0007669"/>
    <property type="project" value="UniProtKB-EC"/>
</dbReference>
<dbReference type="EC" id="3.5.4.26" evidence="12"/>
<keyword evidence="12" id="KW-0378">Hydrolase</keyword>
<evidence type="ECO:0000256" key="12">
    <source>
        <dbReference type="PIRNR" id="PIRNR006769"/>
    </source>
</evidence>
<evidence type="ECO:0000256" key="7">
    <source>
        <dbReference type="ARBA" id="ARBA00022723"/>
    </source>
</evidence>
<reference evidence="17" key="1">
    <citation type="journal article" date="2004" name="Environ. Microbiol.">
        <title>Different SAR86 subgroups harbour divergent proteorhodopsins.</title>
        <authorList>
            <person name="Sabehi G."/>
            <person name="Beja O."/>
            <person name="Suzuki M.T."/>
            <person name="Preston C.M."/>
            <person name="DeLong E.F."/>
        </authorList>
    </citation>
    <scope>NUCLEOTIDE SEQUENCE</scope>
</reference>
<comment type="similarity">
    <text evidence="4 12">In the N-terminal section; belongs to the cytidine and deoxycytidylate deaminase family.</text>
</comment>
<evidence type="ECO:0000256" key="5">
    <source>
        <dbReference type="ARBA" id="ARBA00007417"/>
    </source>
</evidence>
<dbReference type="PANTHER" id="PTHR38011:SF7">
    <property type="entry name" value="2,5-DIAMINO-6-RIBOSYLAMINO-4(3H)-PYRIMIDINONE 5'-PHOSPHATE REDUCTASE"/>
    <property type="match status" value="1"/>
</dbReference>
<dbReference type="GO" id="GO:0008703">
    <property type="term" value="F:5-amino-6-(5-phosphoribosylamino)uracil reductase activity"/>
    <property type="evidence" value="ECO:0007669"/>
    <property type="project" value="UniProtKB-EC"/>
</dbReference>
<sequence length="366" mass="41069">MNDSFFISKAISLGLKGRFTAKPGVKVGCVIVKDNKIIGRGFYQKYGGSHAEINAINDVKKKYKTNYLSKLSGSDLFVTLEPCSKKGKTGACVNELKKYDFKRIIVGAKDPTQSGINSLQRAGYEVKNLNNQQCQILNESFFHKVKSKKPFVRAKVAMSSDHKSVFASKQRKWITGIPARNDVQILRAEADIILTGAGTINEDNPSMNVRSKKIIANENFIQPERYVFSNSLKLNWSAPFFKLPGKKVVVTSKKSLPKLSQGIKDISLMNLGKNNDSLNSKDFIKRISKLNVNNILIEAGPRLLGSFSDHDLVDEYIFYISPEKLGDKALHFYGGNKQLNFFDKKLFDIVDETNIGKDKKITLRKK</sequence>
<dbReference type="SUPFAM" id="SSF53927">
    <property type="entry name" value="Cytidine deaminase-like"/>
    <property type="match status" value="1"/>
</dbReference>
<dbReference type="EMBL" id="AY744396">
    <property type="protein sequence ID" value="AAV34447.1"/>
    <property type="molecule type" value="Genomic_DNA"/>
</dbReference>
<keyword evidence="7 12" id="KW-0479">Metal-binding</keyword>
<evidence type="ECO:0000256" key="8">
    <source>
        <dbReference type="ARBA" id="ARBA00022833"/>
    </source>
</evidence>
<keyword evidence="8 12" id="KW-0862">Zinc</keyword>
<dbReference type="Gene3D" id="3.40.430.10">
    <property type="entry name" value="Dihydrofolate Reductase, subunit A"/>
    <property type="match status" value="1"/>
</dbReference>
<dbReference type="EC" id="1.1.1.193" evidence="12"/>
<feature type="binding site" evidence="14">
    <location>
        <position position="210"/>
    </location>
    <ligand>
        <name>substrate</name>
    </ligand>
</feature>
<dbReference type="InterPro" id="IPR002125">
    <property type="entry name" value="CMP_dCMP_dom"/>
</dbReference>
<feature type="binding site" evidence="14">
    <location>
        <begin position="300"/>
        <end position="306"/>
    </location>
    <ligand>
        <name>NADP(+)</name>
        <dbReference type="ChEBI" id="CHEBI:58349"/>
    </ligand>
</feature>
<feature type="binding site" evidence="15">
    <location>
        <position position="50"/>
    </location>
    <ligand>
        <name>Zn(2+)</name>
        <dbReference type="ChEBI" id="CHEBI:29105"/>
        <note>catalytic</note>
    </ligand>
</feature>
<feature type="binding site" evidence="14">
    <location>
        <position position="203"/>
    </location>
    <ligand>
        <name>substrate</name>
    </ligand>
</feature>
<feature type="domain" description="CMP/dCMP-type deaminase" evidence="16">
    <location>
        <begin position="1"/>
        <end position="127"/>
    </location>
</feature>
<organism evidence="17">
    <name type="scientific">uncultured proteobacterium RedeBAC7D11</name>
    <dbReference type="NCBI Taxonomy" id="295350"/>
    <lineage>
        <taxon>Bacteria</taxon>
        <taxon>Pseudomonadati</taxon>
        <taxon>Pseudomonadota</taxon>
        <taxon>environmental samples</taxon>
    </lineage>
</organism>
<dbReference type="InterPro" id="IPR002734">
    <property type="entry name" value="RibDG_C"/>
</dbReference>
<gene>
    <name evidence="17" type="ORF">Red7D11_4</name>
</gene>
<proteinExistence type="inferred from homology"/>
<feature type="binding site" evidence="14">
    <location>
        <position position="187"/>
    </location>
    <ligand>
        <name>substrate</name>
    </ligand>
</feature>
<dbReference type="InterPro" id="IPR004794">
    <property type="entry name" value="Eubact_RibD"/>
</dbReference>
<keyword evidence="10 12" id="KW-0560">Oxidoreductase</keyword>
<comment type="cofactor">
    <cofactor evidence="12 15">
        <name>Zn(2+)</name>
        <dbReference type="ChEBI" id="CHEBI:29105"/>
    </cofactor>
    <text evidence="12 15">Binds 1 zinc ion.</text>
</comment>
<feature type="binding site" evidence="14">
    <location>
        <position position="298"/>
    </location>
    <ligand>
        <name>substrate</name>
    </ligand>
</feature>
<comment type="pathway">
    <text evidence="3 12">Cofactor biosynthesis; riboflavin biosynthesis; 5-amino-6-(D-ribitylamino)uracil from GTP: step 3/4.</text>
</comment>
<name>Q5UF82_9PROT</name>
<evidence type="ECO:0000256" key="15">
    <source>
        <dbReference type="PIRSR" id="PIRSR006769-3"/>
    </source>
</evidence>
<feature type="binding site" evidence="15">
    <location>
        <position position="92"/>
    </location>
    <ligand>
        <name>Zn(2+)</name>
        <dbReference type="ChEBI" id="CHEBI:29105"/>
        <note>catalytic</note>
    </ligand>
</feature>
<dbReference type="PIRSF" id="PIRSF006769">
    <property type="entry name" value="RibD"/>
    <property type="match status" value="1"/>
</dbReference>
<dbReference type="PANTHER" id="PTHR38011">
    <property type="entry name" value="DIHYDROFOLATE REDUCTASE FAMILY PROTEIN (AFU_ORTHOLOGUE AFUA_8G06820)"/>
    <property type="match status" value="1"/>
</dbReference>
<evidence type="ECO:0000259" key="16">
    <source>
        <dbReference type="PROSITE" id="PS51747"/>
    </source>
</evidence>
<evidence type="ECO:0000256" key="4">
    <source>
        <dbReference type="ARBA" id="ARBA00005259"/>
    </source>
</evidence>
<dbReference type="Gene3D" id="3.40.140.10">
    <property type="entry name" value="Cytidine Deaminase, domain 2"/>
    <property type="match status" value="1"/>
</dbReference>
<feature type="active site" description="Proton donor" evidence="13">
    <location>
        <position position="52"/>
    </location>
</feature>
<accession>Q5UF82</accession>
<dbReference type="PROSITE" id="PS51747">
    <property type="entry name" value="CYT_DCMP_DEAMINASES_2"/>
    <property type="match status" value="1"/>
</dbReference>
<feature type="binding site" evidence="14">
    <location>
        <position position="157"/>
    </location>
    <ligand>
        <name>NADP(+)</name>
        <dbReference type="ChEBI" id="CHEBI:58349"/>
    </ligand>
</feature>
<protein>
    <recommendedName>
        <fullName evidence="12">Riboflavin biosynthesis protein RibD</fullName>
    </recommendedName>
    <domain>
        <recommendedName>
            <fullName evidence="12">Diaminohydroxyphosphoribosylaminopyrimidine deaminase</fullName>
            <shortName evidence="12">DRAP deaminase</shortName>
            <ecNumber evidence="12">3.5.4.26</ecNumber>
        </recommendedName>
        <alternativeName>
            <fullName evidence="12">Riboflavin-specific deaminase</fullName>
        </alternativeName>
    </domain>
    <domain>
        <recommendedName>
            <fullName evidence="12">5-amino-6-(5-phosphoribosylamino)uracil reductase</fullName>
            <ecNumber evidence="12">1.1.1.193</ecNumber>
        </recommendedName>
        <alternativeName>
            <fullName evidence="12">HTP reductase</fullName>
        </alternativeName>
    </domain>
</protein>
<dbReference type="AlphaFoldDB" id="Q5UF82"/>
<evidence type="ECO:0000256" key="6">
    <source>
        <dbReference type="ARBA" id="ARBA00022619"/>
    </source>
</evidence>
<keyword evidence="6 12" id="KW-0686">Riboflavin biosynthesis</keyword>
<dbReference type="InterPro" id="IPR016192">
    <property type="entry name" value="APOBEC/CMP_deaminase_Zn-bd"/>
</dbReference>
<comment type="pathway">
    <text evidence="2 12">Cofactor biosynthesis; riboflavin biosynthesis; 5-amino-6-(D-ribitylamino)uracil from GTP: step 2/4.</text>
</comment>
<dbReference type="GO" id="GO:0009231">
    <property type="term" value="P:riboflavin biosynthetic process"/>
    <property type="evidence" value="ECO:0007669"/>
    <property type="project" value="UniProtKB-UniPathway"/>
</dbReference>
<evidence type="ECO:0000256" key="3">
    <source>
        <dbReference type="ARBA" id="ARBA00004910"/>
    </source>
</evidence>
<dbReference type="Pfam" id="PF01872">
    <property type="entry name" value="RibD_C"/>
    <property type="match status" value="1"/>
</dbReference>
<dbReference type="PROSITE" id="PS00903">
    <property type="entry name" value="CYT_DCMP_DEAMINASES_1"/>
    <property type="match status" value="1"/>
</dbReference>
<evidence type="ECO:0000256" key="9">
    <source>
        <dbReference type="ARBA" id="ARBA00022857"/>
    </source>
</evidence>
<comment type="function">
    <text evidence="1 12">Converts 2,5-diamino-6-(ribosylamino)-4(3h)-pyrimidinone 5'-phosphate into 5-amino-6-(ribosylamino)-2,4(1h,3h)-pyrimidinedione 5'-phosphate.</text>
</comment>
<dbReference type="SUPFAM" id="SSF53597">
    <property type="entry name" value="Dihydrofolate reductase-like"/>
    <property type="match status" value="1"/>
</dbReference>
<keyword evidence="9 12" id="KW-0521">NADP</keyword>
<comment type="catalytic activity">
    <reaction evidence="12">
        <text>5-amino-6-(5-phospho-D-ribitylamino)uracil + NADP(+) = 5-amino-6-(5-phospho-D-ribosylamino)uracil + NADPH + H(+)</text>
        <dbReference type="Rhea" id="RHEA:17845"/>
        <dbReference type="ChEBI" id="CHEBI:15378"/>
        <dbReference type="ChEBI" id="CHEBI:57783"/>
        <dbReference type="ChEBI" id="CHEBI:58349"/>
        <dbReference type="ChEBI" id="CHEBI:58421"/>
        <dbReference type="ChEBI" id="CHEBI:58453"/>
        <dbReference type="EC" id="1.1.1.193"/>
    </reaction>
</comment>
<evidence type="ECO:0000256" key="10">
    <source>
        <dbReference type="ARBA" id="ARBA00023002"/>
    </source>
</evidence>
<comment type="similarity">
    <text evidence="5 12">In the C-terminal section; belongs to the HTP reductase family.</text>
</comment>
<dbReference type="NCBIfam" id="TIGR00326">
    <property type="entry name" value="eubact_ribD"/>
    <property type="match status" value="1"/>
</dbReference>
<evidence type="ECO:0000256" key="14">
    <source>
        <dbReference type="PIRSR" id="PIRSR006769-2"/>
    </source>
</evidence>
<feature type="binding site" evidence="14">
    <location>
        <position position="199"/>
    </location>
    <ligand>
        <name>NADP(+)</name>
        <dbReference type="ChEBI" id="CHEBI:58349"/>
    </ligand>
</feature>
<dbReference type="UniPathway" id="UPA00275">
    <property type="reaction ID" value="UER00401"/>
</dbReference>
<dbReference type="Pfam" id="PF00383">
    <property type="entry name" value="dCMP_cyt_deam_1"/>
    <property type="match status" value="1"/>
</dbReference>
<dbReference type="InterPro" id="IPR016193">
    <property type="entry name" value="Cytidine_deaminase-like"/>
</dbReference>
<dbReference type="InterPro" id="IPR024072">
    <property type="entry name" value="DHFR-like_dom_sf"/>
</dbReference>
<evidence type="ECO:0000256" key="1">
    <source>
        <dbReference type="ARBA" id="ARBA00002151"/>
    </source>
</evidence>
<comment type="catalytic activity">
    <reaction evidence="12">
        <text>2,5-diamino-6-hydroxy-4-(5-phosphoribosylamino)-pyrimidine + H2O + H(+) = 5-amino-6-(5-phospho-D-ribosylamino)uracil + NH4(+)</text>
        <dbReference type="Rhea" id="RHEA:21868"/>
        <dbReference type="ChEBI" id="CHEBI:15377"/>
        <dbReference type="ChEBI" id="CHEBI:15378"/>
        <dbReference type="ChEBI" id="CHEBI:28938"/>
        <dbReference type="ChEBI" id="CHEBI:58453"/>
        <dbReference type="ChEBI" id="CHEBI:58614"/>
        <dbReference type="EC" id="3.5.4.26"/>
    </reaction>
</comment>
<keyword evidence="11" id="KW-0511">Multifunctional enzyme</keyword>
<evidence type="ECO:0000256" key="13">
    <source>
        <dbReference type="PIRSR" id="PIRSR006769-1"/>
    </source>
</evidence>
<evidence type="ECO:0000256" key="2">
    <source>
        <dbReference type="ARBA" id="ARBA00004882"/>
    </source>
</evidence>
<evidence type="ECO:0000313" key="17">
    <source>
        <dbReference type="EMBL" id="AAV34447.1"/>
    </source>
</evidence>
<feature type="binding site" evidence="14">
    <location>
        <position position="173"/>
    </location>
    <ligand>
        <name>NADP(+)</name>
        <dbReference type="ChEBI" id="CHEBI:58349"/>
    </ligand>
</feature>
<feature type="binding site" evidence="15">
    <location>
        <position position="83"/>
    </location>
    <ligand>
        <name>Zn(2+)</name>
        <dbReference type="ChEBI" id="CHEBI:29105"/>
        <note>catalytic</note>
    </ligand>
</feature>
<dbReference type="GO" id="GO:0008270">
    <property type="term" value="F:zinc ion binding"/>
    <property type="evidence" value="ECO:0007669"/>
    <property type="project" value="InterPro"/>
</dbReference>
<evidence type="ECO:0000256" key="11">
    <source>
        <dbReference type="ARBA" id="ARBA00023268"/>
    </source>
</evidence>